<reference evidence="2" key="1">
    <citation type="submission" date="2021-12" db="EMBL/GenBank/DDBJ databases">
        <title>Black yeast isolated from Biological Soil Crust.</title>
        <authorList>
            <person name="Kurbessoian T."/>
        </authorList>
    </citation>
    <scope>NUCLEOTIDE SEQUENCE</scope>
    <source>
        <strain evidence="2">CCFEE 5208</strain>
    </source>
</reference>
<dbReference type="Proteomes" id="UP001168146">
    <property type="component" value="Unassembled WGS sequence"/>
</dbReference>
<protein>
    <recommendedName>
        <fullName evidence="4">Tropomyosin</fullName>
    </recommendedName>
</protein>
<evidence type="ECO:0000313" key="3">
    <source>
        <dbReference type="Proteomes" id="UP001168146"/>
    </source>
</evidence>
<evidence type="ECO:0008006" key="4">
    <source>
        <dbReference type="Google" id="ProtNLM"/>
    </source>
</evidence>
<gene>
    <name evidence="2" type="ORF">LTR82_018111</name>
</gene>
<feature type="non-terminal residue" evidence="2">
    <location>
        <position position="1"/>
    </location>
</feature>
<dbReference type="EMBL" id="JASUXU010000258">
    <property type="protein sequence ID" value="KAK0301812.1"/>
    <property type="molecule type" value="Genomic_DNA"/>
</dbReference>
<evidence type="ECO:0000313" key="2">
    <source>
        <dbReference type="EMBL" id="KAK0301812.1"/>
    </source>
</evidence>
<dbReference type="AlphaFoldDB" id="A0AAN6IZ37"/>
<accession>A0AAN6IZ37</accession>
<name>A0AAN6IZ37_9PEZI</name>
<comment type="caution">
    <text evidence="2">The sequence shown here is derived from an EMBL/GenBank/DDBJ whole genome shotgun (WGS) entry which is preliminary data.</text>
</comment>
<evidence type="ECO:0000256" key="1">
    <source>
        <dbReference type="SAM" id="MobiDB-lite"/>
    </source>
</evidence>
<organism evidence="2 3">
    <name type="scientific">Friedmanniomyces endolithicus</name>
    <dbReference type="NCBI Taxonomy" id="329885"/>
    <lineage>
        <taxon>Eukaryota</taxon>
        <taxon>Fungi</taxon>
        <taxon>Dikarya</taxon>
        <taxon>Ascomycota</taxon>
        <taxon>Pezizomycotina</taxon>
        <taxon>Dothideomycetes</taxon>
        <taxon>Dothideomycetidae</taxon>
        <taxon>Mycosphaerellales</taxon>
        <taxon>Teratosphaeriaceae</taxon>
        <taxon>Friedmanniomyces</taxon>
    </lineage>
</organism>
<sequence length="52" mass="6061">VAELERRAHEARKQADETERQYEYLQAEAAEADKQEASIETDIRKIDAELLE</sequence>
<feature type="region of interest" description="Disordered" evidence="1">
    <location>
        <begin position="1"/>
        <end position="20"/>
    </location>
</feature>
<proteinExistence type="predicted"/>